<proteinExistence type="predicted"/>
<reference evidence="4 5" key="1">
    <citation type="submission" date="2020-11" db="EMBL/GenBank/DDBJ databases">
        <title>Kaistella gelatinilytica sp. nov., a flavobacterium isolated from Antarctic Soil.</title>
        <authorList>
            <person name="Li J."/>
        </authorList>
    </citation>
    <scope>NUCLEOTIDE SEQUENCE [LARGE SCALE GENOMIC DNA]</scope>
    <source>
        <strain evidence="4 5">G5-32</strain>
    </source>
</reference>
<keyword evidence="1 2" id="KW-0732">Signal</keyword>
<feature type="signal peptide" evidence="2">
    <location>
        <begin position="1"/>
        <end position="18"/>
    </location>
</feature>
<dbReference type="EMBL" id="JADPVI010000001">
    <property type="protein sequence ID" value="MBF8456023.1"/>
    <property type="molecule type" value="Genomic_DNA"/>
</dbReference>
<dbReference type="RefSeq" id="WP_196078568.1">
    <property type="nucleotide sequence ID" value="NZ_JADPVI010000001.1"/>
</dbReference>
<feature type="chain" id="PRO_5045990869" evidence="2">
    <location>
        <begin position="19"/>
        <end position="292"/>
    </location>
</feature>
<evidence type="ECO:0000256" key="2">
    <source>
        <dbReference type="SAM" id="SignalP"/>
    </source>
</evidence>
<protein>
    <submittedName>
        <fullName evidence="4">T9SS type A sorting domain-containing protein</fullName>
    </submittedName>
</protein>
<comment type="caution">
    <text evidence="4">The sequence shown here is derived from an EMBL/GenBank/DDBJ whole genome shotgun (WGS) entry which is preliminary data.</text>
</comment>
<gene>
    <name evidence="4" type="ORF">IV494_02415</name>
</gene>
<sequence length="292" mass="30773">MKKLLLIASFVGFGLLSAQVAAPATASFTEGFEGATVPAGWSVQNLSAPIGTNVNCWNIFTGASPWVAQAGNSHIGANFNCTAGAGTISGWLFSPVIMFNNGDKIKFWSRIATGGSAYPDRLELRLSTNDTSVNAGTTATSVGDFTTLLLSINPTLATTGYPEIYTEYTATISGLAASTNGRVAFRYFVTDGGPAGNNSNILSVDTFSYVNSALAVNDAANAKMAVYPNPTSDFLHFNANVSKVQIFDIAGRKTGAVEVVNNIADVRSLEKGVYIVRFETAKGSQTQKFIKD</sequence>
<dbReference type="Proteomes" id="UP000660070">
    <property type="component" value="Unassembled WGS sequence"/>
</dbReference>
<dbReference type="InterPro" id="IPR026444">
    <property type="entry name" value="Secre_tail"/>
</dbReference>
<evidence type="ECO:0000313" key="5">
    <source>
        <dbReference type="Proteomes" id="UP000660070"/>
    </source>
</evidence>
<evidence type="ECO:0000313" key="4">
    <source>
        <dbReference type="EMBL" id="MBF8456023.1"/>
    </source>
</evidence>
<dbReference type="NCBIfam" id="NF038128">
    <property type="entry name" value="choice_anch_J"/>
    <property type="match status" value="1"/>
</dbReference>
<evidence type="ECO:0000259" key="3">
    <source>
        <dbReference type="Pfam" id="PF18962"/>
    </source>
</evidence>
<evidence type="ECO:0000256" key="1">
    <source>
        <dbReference type="ARBA" id="ARBA00022729"/>
    </source>
</evidence>
<organism evidence="4 5">
    <name type="scientific">Kaistella gelatinilytica</name>
    <dbReference type="NCBI Taxonomy" id="2787636"/>
    <lineage>
        <taxon>Bacteria</taxon>
        <taxon>Pseudomonadati</taxon>
        <taxon>Bacteroidota</taxon>
        <taxon>Flavobacteriia</taxon>
        <taxon>Flavobacteriales</taxon>
        <taxon>Weeksellaceae</taxon>
        <taxon>Chryseobacterium group</taxon>
        <taxon>Kaistella</taxon>
    </lineage>
</organism>
<keyword evidence="5" id="KW-1185">Reference proteome</keyword>
<feature type="domain" description="Secretion system C-terminal sorting" evidence="3">
    <location>
        <begin position="226"/>
        <end position="290"/>
    </location>
</feature>
<name>A0ABS0F8J9_9FLAO</name>
<dbReference type="Gene3D" id="2.60.120.200">
    <property type="match status" value="1"/>
</dbReference>
<accession>A0ABS0F8J9</accession>
<dbReference type="Pfam" id="PF18962">
    <property type="entry name" value="Por_Secre_tail"/>
    <property type="match status" value="1"/>
</dbReference>
<dbReference type="NCBIfam" id="TIGR04183">
    <property type="entry name" value="Por_Secre_tail"/>
    <property type="match status" value="1"/>
</dbReference>